<comment type="caution">
    <text evidence="1">The sequence shown here is derived from an EMBL/GenBank/DDBJ whole genome shotgun (WGS) entry which is preliminary data.</text>
</comment>
<dbReference type="EMBL" id="JACHHR010000001">
    <property type="protein sequence ID" value="MBB5210807.1"/>
    <property type="molecule type" value="Genomic_DNA"/>
</dbReference>
<dbReference type="Proteomes" id="UP000563601">
    <property type="component" value="Unassembled WGS sequence"/>
</dbReference>
<organism evidence="1 2">
    <name type="scientific">Microbulbifer hydrolyticus</name>
    <dbReference type="NCBI Taxonomy" id="48074"/>
    <lineage>
        <taxon>Bacteria</taxon>
        <taxon>Pseudomonadati</taxon>
        <taxon>Pseudomonadota</taxon>
        <taxon>Gammaproteobacteria</taxon>
        <taxon>Cellvibrionales</taxon>
        <taxon>Microbulbiferaceae</taxon>
        <taxon>Microbulbifer</taxon>
    </lineage>
</organism>
<accession>A0AA89PTF2</accession>
<name>A0AA89PTF2_9GAMM</name>
<dbReference type="AlphaFoldDB" id="A0AA89PTF2"/>
<sequence>MAPLAGSFCKWRKMISTGIFSLFSAVSLLSLQT</sequence>
<proteinExistence type="predicted"/>
<protein>
    <submittedName>
        <fullName evidence="1">Uncharacterized protein</fullName>
    </submittedName>
</protein>
<evidence type="ECO:0000313" key="1">
    <source>
        <dbReference type="EMBL" id="MBB5210807.1"/>
    </source>
</evidence>
<reference evidence="1 2" key="1">
    <citation type="submission" date="2020-08" db="EMBL/GenBank/DDBJ databases">
        <title>Genomic Encyclopedia of Type Strains, Phase IV (KMG-IV): sequencing the most valuable type-strain genomes for metagenomic binning, comparative biology and taxonomic classification.</title>
        <authorList>
            <person name="Goeker M."/>
        </authorList>
    </citation>
    <scope>NUCLEOTIDE SEQUENCE [LARGE SCALE GENOMIC DNA]</scope>
    <source>
        <strain evidence="1 2">DSM 11525</strain>
    </source>
</reference>
<evidence type="ECO:0000313" key="2">
    <source>
        <dbReference type="Proteomes" id="UP000563601"/>
    </source>
</evidence>
<gene>
    <name evidence="1" type="ORF">HNQ53_000995</name>
</gene>